<accession>A0A7Y6BTZ3</accession>
<name>A0A7Y6BTZ3_9BACL</name>
<dbReference type="AlphaFoldDB" id="A0A7Y6BTZ3"/>
<dbReference type="InterPro" id="IPR029032">
    <property type="entry name" value="AhpD-like"/>
</dbReference>
<proteinExistence type="predicted"/>
<dbReference type="RefSeq" id="WP_175394289.1">
    <property type="nucleotide sequence ID" value="NZ_JABMCB010000142.1"/>
</dbReference>
<keyword evidence="2" id="KW-1185">Reference proteome</keyword>
<dbReference type="SUPFAM" id="SSF69118">
    <property type="entry name" value="AhpD-like"/>
    <property type="match status" value="1"/>
</dbReference>
<gene>
    <name evidence="1" type="ORF">HP552_03720</name>
</gene>
<dbReference type="Proteomes" id="UP000526125">
    <property type="component" value="Unassembled WGS sequence"/>
</dbReference>
<reference evidence="1 2" key="1">
    <citation type="submission" date="2020-05" db="EMBL/GenBank/DDBJ databases">
        <title>Genome Sequencing of Type Strains.</title>
        <authorList>
            <person name="Lemaire J.F."/>
            <person name="Inderbitzin P."/>
            <person name="Gregorio O.A."/>
            <person name="Collins S.B."/>
            <person name="Wespe N."/>
            <person name="Knight-Connoni V."/>
        </authorList>
    </citation>
    <scope>NUCLEOTIDE SEQUENCE [LARGE SCALE GENOMIC DNA]</scope>
    <source>
        <strain evidence="1 2">LMG 21957</strain>
    </source>
</reference>
<organism evidence="1 2">
    <name type="scientific">Paenibacillus xylanilyticus</name>
    <dbReference type="NCBI Taxonomy" id="248903"/>
    <lineage>
        <taxon>Bacteria</taxon>
        <taxon>Bacillati</taxon>
        <taxon>Bacillota</taxon>
        <taxon>Bacilli</taxon>
        <taxon>Bacillales</taxon>
        <taxon>Paenibacillaceae</taxon>
        <taxon>Paenibacillus</taxon>
    </lineage>
</organism>
<comment type="caution">
    <text evidence="1">The sequence shown here is derived from an EMBL/GenBank/DDBJ whole genome shotgun (WGS) entry which is preliminary data.</text>
</comment>
<evidence type="ECO:0000313" key="2">
    <source>
        <dbReference type="Proteomes" id="UP000526125"/>
    </source>
</evidence>
<dbReference type="Gene3D" id="1.20.1290.10">
    <property type="entry name" value="AhpD-like"/>
    <property type="match status" value="2"/>
</dbReference>
<evidence type="ECO:0000313" key="1">
    <source>
        <dbReference type="EMBL" id="NUU74371.1"/>
    </source>
</evidence>
<dbReference type="EMBL" id="JABMCB010000142">
    <property type="protein sequence ID" value="NUU74371.1"/>
    <property type="molecule type" value="Genomic_DNA"/>
</dbReference>
<protein>
    <submittedName>
        <fullName evidence="1">Carboxymuconolactone decarboxylase family protein</fullName>
    </submittedName>
</protein>
<sequence>MPSISYSSTGDTPFQQLLGHNEQILKNWTKLEQSFYQDGELDGDLKEQVRRTLAFGNGCKYCQAKGKAVMDQKDSKISLAVGFAELFLNHRSSINQATFDVLRQEFSETEIAELCSFVCFTTASQMFGAIMDLQPE</sequence>